<dbReference type="GO" id="GO:0006886">
    <property type="term" value="P:intracellular protein transport"/>
    <property type="evidence" value="ECO:0007669"/>
    <property type="project" value="InterPro"/>
</dbReference>
<dbReference type="Gene3D" id="3.80.10.10">
    <property type="entry name" value="Ribonuclease Inhibitor"/>
    <property type="match status" value="1"/>
</dbReference>
<keyword evidence="3" id="KW-1185">Reference proteome</keyword>
<name>A0A9Q0BLM2_9MUSC</name>
<comment type="similarity">
    <text evidence="1">Belongs to the VPS26 family.</text>
</comment>
<proteinExistence type="inferred from homology"/>
<comment type="caution">
    <text evidence="2">The sequence shown here is derived from an EMBL/GenBank/DDBJ whole genome shotgun (WGS) entry which is preliminary data.</text>
</comment>
<dbReference type="Gene3D" id="2.60.40.640">
    <property type="match status" value="2"/>
</dbReference>
<reference evidence="2" key="1">
    <citation type="journal article" date="2023" name="Genome Biol. Evol.">
        <title>Long-read-based Genome Assembly of Drosophila gunungcola Reveals Fewer Chemosensory Genes in Flower-breeding Species.</title>
        <authorList>
            <person name="Negi A."/>
            <person name="Liao B.Y."/>
            <person name="Yeh S.D."/>
        </authorList>
    </citation>
    <scope>NUCLEOTIDE SEQUENCE</scope>
    <source>
        <strain evidence="2">Sukarami</strain>
    </source>
</reference>
<evidence type="ECO:0000313" key="2">
    <source>
        <dbReference type="EMBL" id="KAI8036742.1"/>
    </source>
</evidence>
<organism evidence="2 3">
    <name type="scientific">Drosophila gunungcola</name>
    <name type="common">fruit fly</name>
    <dbReference type="NCBI Taxonomy" id="103775"/>
    <lineage>
        <taxon>Eukaryota</taxon>
        <taxon>Metazoa</taxon>
        <taxon>Ecdysozoa</taxon>
        <taxon>Arthropoda</taxon>
        <taxon>Hexapoda</taxon>
        <taxon>Insecta</taxon>
        <taxon>Pterygota</taxon>
        <taxon>Neoptera</taxon>
        <taxon>Endopterygota</taxon>
        <taxon>Diptera</taxon>
        <taxon>Brachycera</taxon>
        <taxon>Muscomorpha</taxon>
        <taxon>Ephydroidea</taxon>
        <taxon>Drosophilidae</taxon>
        <taxon>Drosophila</taxon>
        <taxon>Sophophora</taxon>
    </lineage>
</organism>
<dbReference type="InterPro" id="IPR028934">
    <property type="entry name" value="Vps26-related"/>
</dbReference>
<dbReference type="FunFam" id="2.60.40.640:FF:000033">
    <property type="entry name" value="Down syndrome critical region protein 3"/>
    <property type="match status" value="1"/>
</dbReference>
<dbReference type="InterPro" id="IPR014752">
    <property type="entry name" value="Arrestin-like_C"/>
</dbReference>
<gene>
    <name evidence="2" type="ORF">M5D96_010543</name>
</gene>
<evidence type="ECO:0000256" key="1">
    <source>
        <dbReference type="ARBA" id="ARBA00009100"/>
    </source>
</evidence>
<dbReference type="Pfam" id="PF03643">
    <property type="entry name" value="Vps26"/>
    <property type="match status" value="1"/>
</dbReference>
<accession>A0A9Q0BLM2</accession>
<dbReference type="EMBL" id="JAMKOV010000015">
    <property type="protein sequence ID" value="KAI8036742.1"/>
    <property type="molecule type" value="Genomic_DNA"/>
</dbReference>
<evidence type="ECO:0000313" key="3">
    <source>
        <dbReference type="Proteomes" id="UP001059596"/>
    </source>
</evidence>
<dbReference type="Proteomes" id="UP001059596">
    <property type="component" value="Unassembled WGS sequence"/>
</dbReference>
<dbReference type="InterPro" id="IPR032675">
    <property type="entry name" value="LRR_dom_sf"/>
</dbReference>
<dbReference type="PANTHER" id="PTHR12233">
    <property type="entry name" value="VACUOLAR PROTEIN SORTING 26 RELATED"/>
    <property type="match status" value="1"/>
</dbReference>
<dbReference type="SUPFAM" id="SSF52047">
    <property type="entry name" value="RNI-like"/>
    <property type="match status" value="1"/>
</dbReference>
<dbReference type="AlphaFoldDB" id="A0A9Q0BLM2"/>
<protein>
    <submittedName>
        <fullName evidence="2">Uncharacterized protein</fullName>
    </submittedName>
</protein>
<sequence length="571" mass="64856">MLQRLSRGFLSLGRYGSRMASTLPTNQAQPGEEVEVSATVKRIREELAADKQKLKWRSPIGDRPEDWSSKLKLFSNSEQTSDFIVMMQRPIDLSPRNMRQWWDNRKERIERHMQQFIPDRHKILGAELAAAHFILFRGGAAKFVSDSRWHRANEDGEFNLPNKFDPGYKVEALRCDNMTLYYEGLENLRCLDSLKFLSFHNVKTFDDWCLDRISGGGFPHLEVLDLSGTEITTNGLACLYRLPQLKLLILDDPKGTLELELATAMLEESMPTLKVDMLLGCVQFQCSQETKHEGITLYLEGIVNLQLSAKTVGLFDAFYNSVKPINLLQNSLELSAPGKLSAGRSEFHFELPLVCKKEPRILYETYHGVFINVNYQLNCTVKRNFLGKSMTRIQQFCVQYKPVALSEDSLKVVPFSLSPDSLQKNASAKERLSMPRFLITGRLDRSESCVTTPITGSITVQHTEAAIKSIEMQLVRVETCGCDEGYSKDATEIQTIQIADGNVLPTLELPIYMVLPRLFTCPTLLTKNFKIEFELNLVVIFKEDYTVSENFKIVLKRSVGPLHSKITTAGR</sequence>